<dbReference type="RefSeq" id="WP_168133250.1">
    <property type="nucleotide sequence ID" value="NZ_JAAVJH010000002.1"/>
</dbReference>
<keyword evidence="2 8" id="KW-0813">Transport</keyword>
<keyword evidence="11" id="KW-0732">Signal</keyword>
<keyword evidence="6 8" id="KW-0472">Membrane</keyword>
<dbReference type="Gene3D" id="2.170.130.10">
    <property type="entry name" value="TonB-dependent receptor, plug domain"/>
    <property type="match status" value="1"/>
</dbReference>
<evidence type="ECO:0000256" key="2">
    <source>
        <dbReference type="ARBA" id="ARBA00022448"/>
    </source>
</evidence>
<dbReference type="NCBIfam" id="TIGR01782">
    <property type="entry name" value="TonB-Xanth-Caul"/>
    <property type="match status" value="1"/>
</dbReference>
<dbReference type="InterPro" id="IPR039426">
    <property type="entry name" value="TonB-dep_rcpt-like"/>
</dbReference>
<dbReference type="PROSITE" id="PS52016">
    <property type="entry name" value="TONB_DEPENDENT_REC_3"/>
    <property type="match status" value="1"/>
</dbReference>
<keyword evidence="3 8" id="KW-1134">Transmembrane beta strand</keyword>
<dbReference type="InterPro" id="IPR008969">
    <property type="entry name" value="CarboxyPept-like_regulatory"/>
</dbReference>
<dbReference type="SUPFAM" id="SSF56935">
    <property type="entry name" value="Porins"/>
    <property type="match status" value="1"/>
</dbReference>
<comment type="caution">
    <text evidence="14">The sequence shown here is derived from an EMBL/GenBank/DDBJ whole genome shotgun (WGS) entry which is preliminary data.</text>
</comment>
<dbReference type="SUPFAM" id="SSF49464">
    <property type="entry name" value="Carboxypeptidase regulatory domain-like"/>
    <property type="match status" value="1"/>
</dbReference>
<dbReference type="Pfam" id="PF13620">
    <property type="entry name" value="CarboxypepD_reg"/>
    <property type="match status" value="1"/>
</dbReference>
<feature type="domain" description="TonB-dependent receptor plug" evidence="13">
    <location>
        <begin position="153"/>
        <end position="244"/>
    </location>
</feature>
<keyword evidence="7 8" id="KW-0998">Cell outer membrane</keyword>
<evidence type="ECO:0000256" key="7">
    <source>
        <dbReference type="ARBA" id="ARBA00023237"/>
    </source>
</evidence>
<evidence type="ECO:0000256" key="3">
    <source>
        <dbReference type="ARBA" id="ARBA00022452"/>
    </source>
</evidence>
<keyword evidence="15" id="KW-1185">Reference proteome</keyword>
<dbReference type="PANTHER" id="PTHR40980">
    <property type="entry name" value="PLUG DOMAIN-CONTAINING PROTEIN"/>
    <property type="match status" value="1"/>
</dbReference>
<feature type="region of interest" description="Disordered" evidence="10">
    <location>
        <begin position="29"/>
        <end position="48"/>
    </location>
</feature>
<evidence type="ECO:0000313" key="15">
    <source>
        <dbReference type="Proteomes" id="UP000732399"/>
    </source>
</evidence>
<reference evidence="14 15" key="1">
    <citation type="submission" date="2020-03" db="EMBL/GenBank/DDBJ databases">
        <authorList>
            <person name="Wang L."/>
            <person name="He N."/>
            <person name="Li Y."/>
            <person name="Fang Y."/>
            <person name="Zhang F."/>
        </authorList>
    </citation>
    <scope>NUCLEOTIDE SEQUENCE [LARGE SCALE GENOMIC DNA]</scope>
    <source>
        <strain evidence="14 15">36D10-4-7</strain>
    </source>
</reference>
<comment type="similarity">
    <text evidence="8 9">Belongs to the TonB-dependent receptor family.</text>
</comment>
<evidence type="ECO:0000259" key="13">
    <source>
        <dbReference type="Pfam" id="PF07715"/>
    </source>
</evidence>
<dbReference type="Proteomes" id="UP000732399">
    <property type="component" value="Unassembled WGS sequence"/>
</dbReference>
<accession>A0ABX1CNQ9</accession>
<evidence type="ECO:0000259" key="12">
    <source>
        <dbReference type="Pfam" id="PF00593"/>
    </source>
</evidence>
<dbReference type="InterPro" id="IPR010104">
    <property type="entry name" value="TonB_rcpt_bac"/>
</dbReference>
<evidence type="ECO:0000256" key="5">
    <source>
        <dbReference type="ARBA" id="ARBA00023077"/>
    </source>
</evidence>
<evidence type="ECO:0000256" key="9">
    <source>
        <dbReference type="RuleBase" id="RU003357"/>
    </source>
</evidence>
<gene>
    <name evidence="14" type="ORF">HBH26_03695</name>
</gene>
<protein>
    <submittedName>
        <fullName evidence="14">TonB-dependent receptor</fullName>
    </submittedName>
</protein>
<dbReference type="CDD" id="cd01347">
    <property type="entry name" value="ligand_gated_channel"/>
    <property type="match status" value="1"/>
</dbReference>
<evidence type="ECO:0000313" key="14">
    <source>
        <dbReference type="EMBL" id="NJR77720.1"/>
    </source>
</evidence>
<keyword evidence="5 9" id="KW-0798">TonB box</keyword>
<feature type="chain" id="PRO_5045735697" evidence="11">
    <location>
        <begin position="31"/>
        <end position="940"/>
    </location>
</feature>
<evidence type="ECO:0000256" key="4">
    <source>
        <dbReference type="ARBA" id="ARBA00022692"/>
    </source>
</evidence>
<feature type="signal peptide" evidence="11">
    <location>
        <begin position="1"/>
        <end position="30"/>
    </location>
</feature>
<evidence type="ECO:0000256" key="11">
    <source>
        <dbReference type="SAM" id="SignalP"/>
    </source>
</evidence>
<dbReference type="InterPro" id="IPR037066">
    <property type="entry name" value="Plug_dom_sf"/>
</dbReference>
<dbReference type="PANTHER" id="PTHR40980:SF4">
    <property type="entry name" value="TONB-DEPENDENT RECEPTOR-LIKE BETA-BARREL DOMAIN-CONTAINING PROTEIN"/>
    <property type="match status" value="1"/>
</dbReference>
<sequence length="940" mass="101740">MNAATSCFRALAGASLIALAVATGAAPARADSADPADTPAADAAPVTGPSVSGRLYDATGAALPGARIVVEATGASATTNLQGEFTVAAPDAAGEVVLTIDYLGRPPATRTVGAAERGRAVSITLPAAGASDGDIVVTGASLLDNTARALNQQRQADNTVTILSADAIGRFPDPNIAEALQRAPGIAIERDQGEGRYINVRGAPAEFSAISVDGVEIASVDPTTRAVDLDTLPSDIVANIEVTKSLLPSQDADSISGAVNITTRSAFDRRGFALTGMAGASYNQFGDTSDYRASAAVSDRFGADRQFGLLLSGSYSRTRRMPDNVENGWTRDGDRYLVAETLFKDYDTTRERIAGTGAAEWRPAEGHRLYVRGSYARFEDDEYRNRLGIVFEDGAVRAGATDRAATFDRVRLNKQVRHRTQVNEILSVVGGGEHRLGEGLLSYDVAYTTSDQTYPNRNELLYRSTLRPTVSYDFGGDADLPSYSLFQTGEHLQVDRYGFYENTFRSNTTRNDTFIAQLRADVPAELGSGEATLSVGGKYRARTVDADEERFRNRAAGAAPAQPLSALLSGDPSRNFGYDLGETIDPDAADAYFDAARPGSARRLPDSVIADYRVTEKVLATFLQGRFVFDSTTIVAGLRMESTTFRGTTPTYDADADRYGEATAKSDYVEFFPSVTLRQAFTPNLIGRVALTRGLNRPNFVDVVPRTLVEDDGVLVVQSGNPALRPTLSNNTDAGIEYYIRPLGILAVSAFYKDLTDYRYTVTRDGAVDGRTARLTRPENAPDGKLYGVEVNWQQQFGFLPGLLGGFGVFANYTYTDGDARLAQPYEGRQTFALPGQSKHMWNASLFYERGPVNLRVSYTKRSDYLDEINAEDPTLDLYWEGRGQLDVTGSVQLTPAINLFAEGKNLTNTAGVRYYGIRERTYEYEKFGYTLFGGVRVKL</sequence>
<feature type="compositionally biased region" description="Low complexity" evidence="10">
    <location>
        <begin position="29"/>
        <end position="45"/>
    </location>
</feature>
<evidence type="ECO:0000256" key="10">
    <source>
        <dbReference type="SAM" id="MobiDB-lite"/>
    </source>
</evidence>
<proteinExistence type="inferred from homology"/>
<organism evidence="14 15">
    <name type="scientific">Sphingomonas corticis</name>
    <dbReference type="NCBI Taxonomy" id="2722791"/>
    <lineage>
        <taxon>Bacteria</taxon>
        <taxon>Pseudomonadati</taxon>
        <taxon>Pseudomonadota</taxon>
        <taxon>Alphaproteobacteria</taxon>
        <taxon>Sphingomonadales</taxon>
        <taxon>Sphingomonadaceae</taxon>
        <taxon>Sphingomonas</taxon>
    </lineage>
</organism>
<name>A0ABX1CNQ9_9SPHN</name>
<keyword evidence="4 8" id="KW-0812">Transmembrane</keyword>
<dbReference type="EMBL" id="JAAVJH010000002">
    <property type="protein sequence ID" value="NJR77720.1"/>
    <property type="molecule type" value="Genomic_DNA"/>
</dbReference>
<evidence type="ECO:0000256" key="6">
    <source>
        <dbReference type="ARBA" id="ARBA00023136"/>
    </source>
</evidence>
<dbReference type="Gene3D" id="2.40.170.20">
    <property type="entry name" value="TonB-dependent receptor, beta-barrel domain"/>
    <property type="match status" value="1"/>
</dbReference>
<comment type="subcellular location">
    <subcellularLocation>
        <location evidence="1 8">Cell outer membrane</location>
        <topology evidence="1 8">Multi-pass membrane protein</topology>
    </subcellularLocation>
</comment>
<dbReference type="InterPro" id="IPR000531">
    <property type="entry name" value="Beta-barrel_TonB"/>
</dbReference>
<dbReference type="Gene3D" id="2.60.40.1120">
    <property type="entry name" value="Carboxypeptidase-like, regulatory domain"/>
    <property type="match status" value="1"/>
</dbReference>
<feature type="domain" description="TonB-dependent receptor-like beta-barrel" evidence="12">
    <location>
        <begin position="462"/>
        <end position="907"/>
    </location>
</feature>
<evidence type="ECO:0000256" key="1">
    <source>
        <dbReference type="ARBA" id="ARBA00004571"/>
    </source>
</evidence>
<dbReference type="Pfam" id="PF07715">
    <property type="entry name" value="Plug"/>
    <property type="match status" value="1"/>
</dbReference>
<dbReference type="InterPro" id="IPR036942">
    <property type="entry name" value="Beta-barrel_TonB_sf"/>
</dbReference>
<keyword evidence="14" id="KW-0675">Receptor</keyword>
<dbReference type="Pfam" id="PF00593">
    <property type="entry name" value="TonB_dep_Rec_b-barrel"/>
    <property type="match status" value="1"/>
</dbReference>
<dbReference type="InterPro" id="IPR012910">
    <property type="entry name" value="Plug_dom"/>
</dbReference>
<evidence type="ECO:0000256" key="8">
    <source>
        <dbReference type="PROSITE-ProRule" id="PRU01360"/>
    </source>
</evidence>